<reference evidence="1 2" key="1">
    <citation type="submission" date="2021-01" db="EMBL/GenBank/DDBJ databases">
        <title>Whole genome shotgun sequence of Plantactinospora mayteni NBRC 109088.</title>
        <authorList>
            <person name="Komaki H."/>
            <person name="Tamura T."/>
        </authorList>
    </citation>
    <scope>NUCLEOTIDE SEQUENCE [LARGE SCALE GENOMIC DNA]</scope>
    <source>
        <strain evidence="1 2">NBRC 109088</strain>
    </source>
</reference>
<keyword evidence="2" id="KW-1185">Reference proteome</keyword>
<name>A0ABQ4EXI8_9ACTN</name>
<dbReference type="Proteomes" id="UP000621500">
    <property type="component" value="Unassembled WGS sequence"/>
</dbReference>
<accession>A0ABQ4EXI8</accession>
<evidence type="ECO:0000313" key="2">
    <source>
        <dbReference type="Proteomes" id="UP000621500"/>
    </source>
</evidence>
<sequence>MNGIFTQAQQTDEQVVAEHLAGHRCPECAPRGGCMRMLQIIRRRQEHADLVAAVAGVRHGPGRLVW</sequence>
<gene>
    <name evidence="1" type="ORF">Pma05_59610</name>
</gene>
<evidence type="ECO:0000313" key="1">
    <source>
        <dbReference type="EMBL" id="GIG99388.1"/>
    </source>
</evidence>
<protein>
    <submittedName>
        <fullName evidence="1">Uncharacterized protein</fullName>
    </submittedName>
</protein>
<dbReference type="EMBL" id="BONX01000044">
    <property type="protein sequence ID" value="GIG99388.1"/>
    <property type="molecule type" value="Genomic_DNA"/>
</dbReference>
<comment type="caution">
    <text evidence="1">The sequence shown here is derived from an EMBL/GenBank/DDBJ whole genome shotgun (WGS) entry which is preliminary data.</text>
</comment>
<organism evidence="1 2">
    <name type="scientific">Plantactinospora mayteni</name>
    <dbReference type="NCBI Taxonomy" id="566021"/>
    <lineage>
        <taxon>Bacteria</taxon>
        <taxon>Bacillati</taxon>
        <taxon>Actinomycetota</taxon>
        <taxon>Actinomycetes</taxon>
        <taxon>Micromonosporales</taxon>
        <taxon>Micromonosporaceae</taxon>
        <taxon>Plantactinospora</taxon>
    </lineage>
</organism>
<proteinExistence type="predicted"/>